<dbReference type="Proteomes" id="UP001066276">
    <property type="component" value="Chromosome 8"/>
</dbReference>
<gene>
    <name evidence="1" type="ORF">NDU88_003688</name>
</gene>
<name>A0AAV7NK06_PLEWA</name>
<evidence type="ECO:0000313" key="1">
    <source>
        <dbReference type="EMBL" id="KAJ1115464.1"/>
    </source>
</evidence>
<keyword evidence="2" id="KW-1185">Reference proteome</keyword>
<dbReference type="AlphaFoldDB" id="A0AAV7NK06"/>
<accession>A0AAV7NK06</accession>
<sequence length="103" mass="11412">MWPAAVSIPAWQHCCEQSHVRLDGGQRCSLQWQRGNGVVGIAPCLSVGVLPCTRDRQCGMLVEVRLRTRMIEPHWTSVGKEESDRPCVATLRGSVSVCPHECD</sequence>
<dbReference type="EMBL" id="JANPWB010000012">
    <property type="protein sequence ID" value="KAJ1115464.1"/>
    <property type="molecule type" value="Genomic_DNA"/>
</dbReference>
<proteinExistence type="predicted"/>
<evidence type="ECO:0000313" key="2">
    <source>
        <dbReference type="Proteomes" id="UP001066276"/>
    </source>
</evidence>
<comment type="caution">
    <text evidence="1">The sequence shown here is derived from an EMBL/GenBank/DDBJ whole genome shotgun (WGS) entry which is preliminary data.</text>
</comment>
<protein>
    <submittedName>
        <fullName evidence="1">Uncharacterized protein</fullName>
    </submittedName>
</protein>
<reference evidence="1" key="1">
    <citation type="journal article" date="2022" name="bioRxiv">
        <title>Sequencing and chromosome-scale assembly of the giantPleurodeles waltlgenome.</title>
        <authorList>
            <person name="Brown T."/>
            <person name="Elewa A."/>
            <person name="Iarovenko S."/>
            <person name="Subramanian E."/>
            <person name="Araus A.J."/>
            <person name="Petzold A."/>
            <person name="Susuki M."/>
            <person name="Suzuki K.-i.T."/>
            <person name="Hayashi T."/>
            <person name="Toyoda A."/>
            <person name="Oliveira C."/>
            <person name="Osipova E."/>
            <person name="Leigh N.D."/>
            <person name="Simon A."/>
            <person name="Yun M.H."/>
        </authorList>
    </citation>
    <scope>NUCLEOTIDE SEQUENCE</scope>
    <source>
        <strain evidence="1">20211129_DDA</strain>
        <tissue evidence="1">Liver</tissue>
    </source>
</reference>
<organism evidence="1 2">
    <name type="scientific">Pleurodeles waltl</name>
    <name type="common">Iberian ribbed newt</name>
    <dbReference type="NCBI Taxonomy" id="8319"/>
    <lineage>
        <taxon>Eukaryota</taxon>
        <taxon>Metazoa</taxon>
        <taxon>Chordata</taxon>
        <taxon>Craniata</taxon>
        <taxon>Vertebrata</taxon>
        <taxon>Euteleostomi</taxon>
        <taxon>Amphibia</taxon>
        <taxon>Batrachia</taxon>
        <taxon>Caudata</taxon>
        <taxon>Salamandroidea</taxon>
        <taxon>Salamandridae</taxon>
        <taxon>Pleurodelinae</taxon>
        <taxon>Pleurodeles</taxon>
    </lineage>
</organism>